<reference evidence="2" key="1">
    <citation type="journal article" date="2008" name="Nat. Genet.">
        <title>The Pristionchus pacificus genome provides a unique perspective on nematode lifestyle and parasitism.</title>
        <authorList>
            <person name="Dieterich C."/>
            <person name="Clifton S.W."/>
            <person name="Schuster L.N."/>
            <person name="Chinwalla A."/>
            <person name="Delehaunty K."/>
            <person name="Dinkelacker I."/>
            <person name="Fulton L."/>
            <person name="Fulton R."/>
            <person name="Godfrey J."/>
            <person name="Minx P."/>
            <person name="Mitreva M."/>
            <person name="Roeseler W."/>
            <person name="Tian H."/>
            <person name="Witte H."/>
            <person name="Yang S.P."/>
            <person name="Wilson R.K."/>
            <person name="Sommer R.J."/>
        </authorList>
    </citation>
    <scope>NUCLEOTIDE SEQUENCE [LARGE SCALE GENOMIC DNA]</scope>
    <source>
        <strain evidence="2">PS312</strain>
    </source>
</reference>
<dbReference type="Proteomes" id="UP000005239">
    <property type="component" value="Unassembled WGS sequence"/>
</dbReference>
<dbReference type="AlphaFoldDB" id="A0A2A6BCS4"/>
<proteinExistence type="predicted"/>
<gene>
    <name evidence="1" type="primary">WBGene00096405</name>
</gene>
<keyword evidence="2" id="KW-1185">Reference proteome</keyword>
<accession>A0A2A6BCS4</accession>
<protein>
    <submittedName>
        <fullName evidence="1">Uncharacterized protein</fullName>
    </submittedName>
</protein>
<sequence length="278" mass="31731">MASISPPAPSWADQLANHPVNHWTYAERMFSWQTAFYLVGLYPCGRALAYAINSNVMPMRIRMLTFLVVSASQLLSVATFARSERIDAKELKEFQEGCTLAISYFFIWLLIHVSVNALLPSLHNVTANMSNIYTAFFAIHTIIVFRVYTNVTTYLEDDRLYLIVTGHVFMCGAIATVYRFHYNHRLADIYETEDEAIYDTVARRSSFFMLVYYGLFAVCASTFTAIAHTIGENTLFLETTLYSLVIFGAPYTLCVIIRPPFVDEDQTRTSEDVYEPLE</sequence>
<name>A0A2A6BCS4_PRIPA</name>
<organism evidence="1 2">
    <name type="scientific">Pristionchus pacificus</name>
    <name type="common">Parasitic nematode worm</name>
    <dbReference type="NCBI Taxonomy" id="54126"/>
    <lineage>
        <taxon>Eukaryota</taxon>
        <taxon>Metazoa</taxon>
        <taxon>Ecdysozoa</taxon>
        <taxon>Nematoda</taxon>
        <taxon>Chromadorea</taxon>
        <taxon>Rhabditida</taxon>
        <taxon>Rhabditina</taxon>
        <taxon>Diplogasteromorpha</taxon>
        <taxon>Diplogasteroidea</taxon>
        <taxon>Neodiplogasteridae</taxon>
        <taxon>Pristionchus</taxon>
    </lineage>
</organism>
<dbReference type="EnsemblMetazoa" id="PPA06851.1">
    <property type="protein sequence ID" value="PPA06851.1"/>
    <property type="gene ID" value="WBGene00096405"/>
</dbReference>
<accession>A0A8R1U6A4</accession>
<evidence type="ECO:0000313" key="1">
    <source>
        <dbReference type="EnsemblMetazoa" id="PPA06851.1"/>
    </source>
</evidence>
<evidence type="ECO:0000313" key="2">
    <source>
        <dbReference type="Proteomes" id="UP000005239"/>
    </source>
</evidence>
<reference evidence="1" key="2">
    <citation type="submission" date="2022-06" db="UniProtKB">
        <authorList>
            <consortium name="EnsemblMetazoa"/>
        </authorList>
    </citation>
    <scope>IDENTIFICATION</scope>
    <source>
        <strain evidence="1">PS312</strain>
    </source>
</reference>